<dbReference type="Proteomes" id="UP000694388">
    <property type="component" value="Unplaced"/>
</dbReference>
<dbReference type="InterPro" id="IPR006580">
    <property type="entry name" value="Znf_TTF"/>
</dbReference>
<dbReference type="SMART" id="SM00597">
    <property type="entry name" value="ZnF_TTF"/>
    <property type="match status" value="1"/>
</dbReference>
<feature type="domain" description="TTF-type" evidence="2">
    <location>
        <begin position="155"/>
        <end position="244"/>
    </location>
</feature>
<dbReference type="AlphaFoldDB" id="A0A8C4N1Y2"/>
<proteinExistence type="predicted"/>
<keyword evidence="4" id="KW-1185">Reference proteome</keyword>
<sequence length="325" mass="36521">MDHLINKTVNRQISRVSRLVTRVARLVTRVTRDESQSTSLQQEKKTWMMDIRKWLRKGKNASDENEENDERHVVGGGGGGKDDHVDEIPTEAGQPGQASNVSPAAVAPAQAAEFPRSAAASGSGVTVKPLPDDLGSERSNQVVLQQYPGHLFQNKSRSFVSSWYQTNELLEYSVQTDGAFCYPCRKFNTARGPVDSTFTVRGYQNWKHAVEKDRGFHKHATSKEHVTCVLRWKENERRIDCGEEISTLFNADQLNRDRYYVSALIDVVGFLAENQIPFRGSLDNFEDMSDGHSGLFLSLLNYTLKKGTELAEIIKHIPRNASYTS</sequence>
<dbReference type="PANTHER" id="PTHR45749">
    <property type="match status" value="1"/>
</dbReference>
<protein>
    <recommendedName>
        <fullName evidence="2">TTF-type domain-containing protein</fullName>
    </recommendedName>
</protein>
<evidence type="ECO:0000313" key="4">
    <source>
        <dbReference type="Proteomes" id="UP000694388"/>
    </source>
</evidence>
<dbReference type="GeneTree" id="ENSGT01140000286756"/>
<dbReference type="PANTHER" id="PTHR45749:SF37">
    <property type="entry name" value="OS05G0311600 PROTEIN"/>
    <property type="match status" value="1"/>
</dbReference>
<reference evidence="3" key="2">
    <citation type="submission" date="2025-09" db="UniProtKB">
        <authorList>
            <consortium name="Ensembl"/>
        </authorList>
    </citation>
    <scope>IDENTIFICATION</scope>
</reference>
<organism evidence="3 4">
    <name type="scientific">Eptatretus burgeri</name>
    <name type="common">Inshore hagfish</name>
    <dbReference type="NCBI Taxonomy" id="7764"/>
    <lineage>
        <taxon>Eukaryota</taxon>
        <taxon>Metazoa</taxon>
        <taxon>Chordata</taxon>
        <taxon>Craniata</taxon>
        <taxon>Vertebrata</taxon>
        <taxon>Cyclostomata</taxon>
        <taxon>Myxini</taxon>
        <taxon>Myxiniformes</taxon>
        <taxon>Myxinidae</taxon>
        <taxon>Eptatretinae</taxon>
        <taxon>Eptatretus</taxon>
    </lineage>
</organism>
<feature type="region of interest" description="Disordered" evidence="1">
    <location>
        <begin position="58"/>
        <end position="136"/>
    </location>
</feature>
<dbReference type="Ensembl" id="ENSEBUT00000001310.1">
    <property type="protein sequence ID" value="ENSEBUP00000000996.1"/>
    <property type="gene ID" value="ENSEBUG00000000972.1"/>
</dbReference>
<evidence type="ECO:0000259" key="2">
    <source>
        <dbReference type="SMART" id="SM00597"/>
    </source>
</evidence>
<evidence type="ECO:0000313" key="3">
    <source>
        <dbReference type="Ensembl" id="ENSEBUP00000000996.1"/>
    </source>
</evidence>
<feature type="compositionally biased region" description="Low complexity" evidence="1">
    <location>
        <begin position="97"/>
        <end position="112"/>
    </location>
</feature>
<name>A0A8C4N1Y2_EPTBU</name>
<accession>A0A8C4N1Y2</accession>
<evidence type="ECO:0000256" key="1">
    <source>
        <dbReference type="SAM" id="MobiDB-lite"/>
    </source>
</evidence>
<reference evidence="3" key="1">
    <citation type="submission" date="2025-08" db="UniProtKB">
        <authorList>
            <consortium name="Ensembl"/>
        </authorList>
    </citation>
    <scope>IDENTIFICATION</scope>
</reference>